<evidence type="ECO:0000256" key="1">
    <source>
        <dbReference type="SAM" id="MobiDB-lite"/>
    </source>
</evidence>
<feature type="compositionally biased region" description="Polar residues" evidence="1">
    <location>
        <begin position="139"/>
        <end position="155"/>
    </location>
</feature>
<gene>
    <name evidence="2" type="ORF">HNQ79_006373</name>
</gene>
<comment type="caution">
    <text evidence="2">The sequence shown here is derived from an EMBL/GenBank/DDBJ whole genome shotgun (WGS) entry which is preliminary data.</text>
</comment>
<protein>
    <submittedName>
        <fullName evidence="2">Uncharacterized protein</fullName>
    </submittedName>
</protein>
<reference evidence="2 3" key="1">
    <citation type="submission" date="2020-08" db="EMBL/GenBank/DDBJ databases">
        <title>Genomic Encyclopedia of Type Strains, Phase IV (KMG-IV): sequencing the most valuable type-strain genomes for metagenomic binning, comparative biology and taxonomic classification.</title>
        <authorList>
            <person name="Goeker M."/>
        </authorList>
    </citation>
    <scope>NUCLEOTIDE SEQUENCE [LARGE SCALE GENOMIC DNA]</scope>
    <source>
        <strain evidence="2 3">DSM 40141</strain>
    </source>
</reference>
<feature type="region of interest" description="Disordered" evidence="1">
    <location>
        <begin position="339"/>
        <end position="395"/>
    </location>
</feature>
<dbReference type="Proteomes" id="UP000540423">
    <property type="component" value="Unassembled WGS sequence"/>
</dbReference>
<feature type="region of interest" description="Disordered" evidence="1">
    <location>
        <begin position="182"/>
        <end position="278"/>
    </location>
</feature>
<name>A0A7X0LU94_9ACTN</name>
<feature type="region of interest" description="Disordered" evidence="1">
    <location>
        <begin position="82"/>
        <end position="166"/>
    </location>
</feature>
<accession>A0A7X0LU94</accession>
<evidence type="ECO:0000313" key="2">
    <source>
        <dbReference type="EMBL" id="MBB6439861.1"/>
    </source>
</evidence>
<sequence>MAAVSSKRVAMPRHWSKRPRAAGRAPCRAAGKGARHEPLPRKASARPEPSAEPRRDGFSAHCCCPCAPEHSTATRIRAETTPGTMIHAGRPPSAAPPQTPTSTADTVSDIWTAATPSPRKRREGNSQASAVQSREIRTHNGSSSNTGFPSITEPTGPSAGLRASGKWRVRFRKPTIPAALRAVYGRGTRPRESAARPHGATTAPASRARSKLGADKVSGPVKTETDDASAPARNSVGPDRARWPLSLLESAPRPGQRRSRAGAGSFGPPRKVKVAPRTYRETRGHRCFVLSGTRTHDRTATPAHPHPDGAPCARVWVMTSQGPWLATSCVVASAARTTRATSRSTRDGIGTPSARHLGPDPQRVGGGAGGVPGRLRAATPPLRGSGRVAPLAAVS</sequence>
<feature type="region of interest" description="Disordered" evidence="1">
    <location>
        <begin position="1"/>
        <end position="61"/>
    </location>
</feature>
<feature type="compositionally biased region" description="Low complexity" evidence="1">
    <location>
        <begin position="22"/>
        <end position="32"/>
    </location>
</feature>
<proteinExistence type="predicted"/>
<dbReference type="EMBL" id="JACHEM010000030">
    <property type="protein sequence ID" value="MBB6439861.1"/>
    <property type="molecule type" value="Genomic_DNA"/>
</dbReference>
<organism evidence="2 3">
    <name type="scientific">Streptomyces candidus</name>
    <dbReference type="NCBI Taxonomy" id="67283"/>
    <lineage>
        <taxon>Bacteria</taxon>
        <taxon>Bacillati</taxon>
        <taxon>Actinomycetota</taxon>
        <taxon>Actinomycetes</taxon>
        <taxon>Kitasatosporales</taxon>
        <taxon>Streptomycetaceae</taxon>
        <taxon>Streptomyces</taxon>
    </lineage>
</organism>
<keyword evidence="3" id="KW-1185">Reference proteome</keyword>
<feature type="compositionally biased region" description="Basic and acidic residues" evidence="1">
    <location>
        <begin position="49"/>
        <end position="58"/>
    </location>
</feature>
<evidence type="ECO:0000313" key="3">
    <source>
        <dbReference type="Proteomes" id="UP000540423"/>
    </source>
</evidence>
<feature type="compositionally biased region" description="Basic residues" evidence="1">
    <location>
        <begin position="10"/>
        <end position="21"/>
    </location>
</feature>
<dbReference type="AlphaFoldDB" id="A0A7X0LU94"/>